<feature type="domain" description="YqaJ viral recombinase" evidence="2">
    <location>
        <begin position="13"/>
        <end position="150"/>
    </location>
</feature>
<dbReference type="InterPro" id="IPR016889">
    <property type="entry name" value="UCP028503"/>
</dbReference>
<dbReference type="Proteomes" id="UP001168613">
    <property type="component" value="Unassembled WGS sequence"/>
</dbReference>
<dbReference type="InterPro" id="IPR011335">
    <property type="entry name" value="Restrct_endonuc-II-like"/>
</dbReference>
<sequence length="527" mass="59737">MMKIHQVHQGTDEWHALRAQHYTASEAPVMMGASSKIRRNELLHLKATGTEREYSDWVERNLFDKGHQYEAMARPLVEGQIGEELFPITVTRTIGGISLLASLDGCTMLGDTIFEHKMWNECLAESVRRRDLAPEYYWQLEQQLLVSGAERAIFVVSDGTAENYVSMEYRPMPGRAQKLLAGWKQLQEDLANYIPVEQKPEAVGRTPENLPALRIEVTGEVSASNLADYKEHALAVIRSINRNLKTDQDFADAEKSVKWCKEAEDRLVAAKQHALSQTQSIDELFRTIDEIGAELRSTRLELDRLVKAEKENVRNRIKLEAETAFAEHIKRINARLTPIQLPSMLCNVAQAMKGKRTVATLQDAADTELARAKIEANELADDIYAKLTWFDDNVAEQHKPLFRDLNDLVTMPAKHFESTAIARLSQHQKDEDARLERVRERIREEEKAKIETQPEPVASTSTAPARQLASAIEPIKPAKSTPINSRPTDRQIIDALTRHFRVDDSQVIEWLLDMDLYAASEDLAASL</sequence>
<reference evidence="3" key="1">
    <citation type="submission" date="2021-11" db="EMBL/GenBank/DDBJ databases">
        <title>Draft genome sequence of Alcaligenes endophyticus type strain CCUG 75668T.</title>
        <authorList>
            <person name="Salva-Serra F."/>
            <person name="Duran R.E."/>
            <person name="Seeger M."/>
            <person name="Moore E.R.B."/>
            <person name="Jaen-Luchoro D."/>
        </authorList>
    </citation>
    <scope>NUCLEOTIDE SEQUENCE</scope>
    <source>
        <strain evidence="3">CCUG 75668</strain>
    </source>
</reference>
<keyword evidence="4" id="KW-1185">Reference proteome</keyword>
<evidence type="ECO:0000313" key="3">
    <source>
        <dbReference type="EMBL" id="MDN4121214.1"/>
    </source>
</evidence>
<name>A0ABT8EIV1_9BURK</name>
<protein>
    <submittedName>
        <fullName evidence="3">YqaJ viral recombinase family protein</fullName>
    </submittedName>
</protein>
<dbReference type="Gene3D" id="3.90.320.10">
    <property type="match status" value="1"/>
</dbReference>
<proteinExistence type="predicted"/>
<feature type="region of interest" description="Disordered" evidence="1">
    <location>
        <begin position="445"/>
        <end position="486"/>
    </location>
</feature>
<dbReference type="RefSeq" id="WP_266124838.1">
    <property type="nucleotide sequence ID" value="NZ_JAJHNU010000001.1"/>
</dbReference>
<dbReference type="Pfam" id="PF09588">
    <property type="entry name" value="YqaJ"/>
    <property type="match status" value="1"/>
</dbReference>
<organism evidence="3 4">
    <name type="scientific">Alcaligenes endophyticus</name>
    <dbReference type="NCBI Taxonomy" id="1929088"/>
    <lineage>
        <taxon>Bacteria</taxon>
        <taxon>Pseudomonadati</taxon>
        <taxon>Pseudomonadota</taxon>
        <taxon>Betaproteobacteria</taxon>
        <taxon>Burkholderiales</taxon>
        <taxon>Alcaligenaceae</taxon>
        <taxon>Alcaligenes</taxon>
    </lineage>
</organism>
<evidence type="ECO:0000313" key="4">
    <source>
        <dbReference type="Proteomes" id="UP001168613"/>
    </source>
</evidence>
<evidence type="ECO:0000259" key="2">
    <source>
        <dbReference type="Pfam" id="PF09588"/>
    </source>
</evidence>
<dbReference type="EMBL" id="JAJHNU010000001">
    <property type="protein sequence ID" value="MDN4121214.1"/>
    <property type="molecule type" value="Genomic_DNA"/>
</dbReference>
<dbReference type="InterPro" id="IPR011604">
    <property type="entry name" value="PDDEXK-like_dom_sf"/>
</dbReference>
<dbReference type="InterPro" id="IPR019080">
    <property type="entry name" value="YqaJ_viral_recombinase"/>
</dbReference>
<comment type="caution">
    <text evidence="3">The sequence shown here is derived from an EMBL/GenBank/DDBJ whole genome shotgun (WGS) entry which is preliminary data.</text>
</comment>
<evidence type="ECO:0000256" key="1">
    <source>
        <dbReference type="SAM" id="MobiDB-lite"/>
    </source>
</evidence>
<accession>A0ABT8EIV1</accession>
<dbReference type="SUPFAM" id="SSF52980">
    <property type="entry name" value="Restriction endonuclease-like"/>
    <property type="match status" value="1"/>
</dbReference>
<gene>
    <name evidence="3" type="ORF">LMS43_07940</name>
</gene>
<dbReference type="PIRSF" id="PIRSF028503">
    <property type="entry name" value="UCP028503"/>
    <property type="match status" value="1"/>
</dbReference>